<gene>
    <name evidence="6" type="ORF">LF65_04565</name>
</gene>
<dbReference type="CDD" id="cd07056">
    <property type="entry name" value="BMC_PduK"/>
    <property type="match status" value="1"/>
</dbReference>
<dbReference type="InterPro" id="IPR000249">
    <property type="entry name" value="BMC_dom"/>
</dbReference>
<evidence type="ECO:0000259" key="5">
    <source>
        <dbReference type="PROSITE" id="PS51930"/>
    </source>
</evidence>
<dbReference type="InterPro" id="IPR044872">
    <property type="entry name" value="CcmK/CsoS1_BMC"/>
</dbReference>
<dbReference type="OrthoDB" id="9812608at2"/>
<dbReference type="Pfam" id="PF00936">
    <property type="entry name" value="BMC"/>
    <property type="match status" value="1"/>
</dbReference>
<name>A0A0B5QSP6_CLOBE</name>
<keyword evidence="2" id="KW-1283">Bacterial microcompartment</keyword>
<dbReference type="STRING" id="1520.LF65_04565"/>
<sequence>MKEALGLVETIGLSTAILAADAMAKTANVNIIDLENTKGSGYMTIKVSGDVGAVTAAVTAGRQVAIENNAFVSSKVIPRPSNNIESAFCQPKKEEDTSSITENNITEESNVSEENNIIEENNTVENKEDLENHVVVLEEALTEEVEKLEDKQEGNTSQSEETVVENNEDINQSEEDGIQLKQSDIEISQSQSEEKRTRKTSSRKKGK</sequence>
<dbReference type="AlphaFoldDB" id="A0A0B5QSP6"/>
<comment type="similarity">
    <text evidence="3">Belongs to the bacterial microcompartments protein family.</text>
</comment>
<comment type="subcellular location">
    <subcellularLocation>
        <location evidence="1">Bacterial microcompartment</location>
    </subcellularLocation>
</comment>
<feature type="region of interest" description="Disordered" evidence="4">
    <location>
        <begin position="144"/>
        <end position="207"/>
    </location>
</feature>
<proteinExistence type="inferred from homology"/>
<feature type="compositionally biased region" description="Low complexity" evidence="4">
    <location>
        <begin position="98"/>
        <end position="110"/>
    </location>
</feature>
<dbReference type="RefSeq" id="WP_041899171.1">
    <property type="nucleotide sequence ID" value="NZ_CP010086.2"/>
</dbReference>
<evidence type="ECO:0000313" key="7">
    <source>
        <dbReference type="Proteomes" id="UP000031866"/>
    </source>
</evidence>
<protein>
    <submittedName>
        <fullName evidence="6">Microcompartment protein</fullName>
    </submittedName>
</protein>
<dbReference type="KEGG" id="cbei:LF65_04565"/>
<dbReference type="PANTHER" id="PTHR33941">
    <property type="entry name" value="PROPANEDIOL UTILIZATION PROTEIN PDUA"/>
    <property type="match status" value="1"/>
</dbReference>
<feature type="domain" description="BMC" evidence="5">
    <location>
        <begin position="4"/>
        <end position="89"/>
    </location>
</feature>
<evidence type="ECO:0000313" key="6">
    <source>
        <dbReference type="EMBL" id="AJH01098.1"/>
    </source>
</evidence>
<accession>A0A0B5QSP6</accession>
<evidence type="ECO:0000256" key="4">
    <source>
        <dbReference type="SAM" id="MobiDB-lite"/>
    </source>
</evidence>
<evidence type="ECO:0000256" key="2">
    <source>
        <dbReference type="ARBA" id="ARBA00024446"/>
    </source>
</evidence>
<dbReference type="InterPro" id="IPR050575">
    <property type="entry name" value="BMC_shell"/>
</dbReference>
<dbReference type="SUPFAM" id="SSF143414">
    <property type="entry name" value="CcmK-like"/>
    <property type="match status" value="1"/>
</dbReference>
<evidence type="ECO:0000256" key="3">
    <source>
        <dbReference type="PROSITE-ProRule" id="PRU01278"/>
    </source>
</evidence>
<organism evidence="6 7">
    <name type="scientific">Clostridium beijerinckii</name>
    <name type="common">Clostridium MP</name>
    <dbReference type="NCBI Taxonomy" id="1520"/>
    <lineage>
        <taxon>Bacteria</taxon>
        <taxon>Bacillati</taxon>
        <taxon>Bacillota</taxon>
        <taxon>Clostridia</taxon>
        <taxon>Eubacteriales</taxon>
        <taxon>Clostridiaceae</taxon>
        <taxon>Clostridium</taxon>
    </lineage>
</organism>
<dbReference type="Proteomes" id="UP000031866">
    <property type="component" value="Chromosome"/>
</dbReference>
<evidence type="ECO:0000256" key="1">
    <source>
        <dbReference type="ARBA" id="ARBA00024322"/>
    </source>
</evidence>
<dbReference type="Gene3D" id="3.30.70.1710">
    <property type="match status" value="1"/>
</dbReference>
<dbReference type="PANTHER" id="PTHR33941:SF11">
    <property type="entry name" value="BACTERIAL MICROCOMPARTMENT SHELL PROTEIN PDUJ"/>
    <property type="match status" value="1"/>
</dbReference>
<feature type="compositionally biased region" description="Basic residues" evidence="4">
    <location>
        <begin position="197"/>
        <end position="207"/>
    </location>
</feature>
<feature type="compositionally biased region" description="Basic and acidic residues" evidence="4">
    <location>
        <begin position="144"/>
        <end position="153"/>
    </location>
</feature>
<feature type="region of interest" description="Disordered" evidence="4">
    <location>
        <begin position="91"/>
        <end position="110"/>
    </location>
</feature>
<dbReference type="InterPro" id="IPR037233">
    <property type="entry name" value="CcmK-like_sf"/>
</dbReference>
<dbReference type="SMART" id="SM00877">
    <property type="entry name" value="BMC"/>
    <property type="match status" value="1"/>
</dbReference>
<dbReference type="PROSITE" id="PS51930">
    <property type="entry name" value="BMC_2"/>
    <property type="match status" value="1"/>
</dbReference>
<dbReference type="EMBL" id="CP010086">
    <property type="protein sequence ID" value="AJH01098.1"/>
    <property type="molecule type" value="Genomic_DNA"/>
</dbReference>
<dbReference type="GO" id="GO:0031469">
    <property type="term" value="C:bacterial microcompartment"/>
    <property type="evidence" value="ECO:0007669"/>
    <property type="project" value="UniProtKB-SubCell"/>
</dbReference>
<reference evidence="7" key="1">
    <citation type="submission" date="2014-12" db="EMBL/GenBank/DDBJ databases">
        <title>Genome sequence of Clostridium beijerinckii strain 59B.</title>
        <authorList>
            <person name="Little G.T."/>
            <person name="Minton N.P."/>
        </authorList>
    </citation>
    <scope>NUCLEOTIDE SEQUENCE [LARGE SCALE GENOMIC DNA]</scope>
    <source>
        <strain evidence="7">59B</strain>
    </source>
</reference>
<feature type="compositionally biased region" description="Acidic residues" evidence="4">
    <location>
        <begin position="162"/>
        <end position="177"/>
    </location>
</feature>